<dbReference type="InterPro" id="IPR036425">
    <property type="entry name" value="MoaB/Mog-like_dom_sf"/>
</dbReference>
<dbReference type="PANTHER" id="PTHR43764:SF1">
    <property type="entry name" value="MOLYBDOPTERIN MOLYBDOTRANSFERASE"/>
    <property type="match status" value="1"/>
</dbReference>
<dbReference type="PANTHER" id="PTHR43764">
    <property type="entry name" value="MOLYBDENUM COFACTOR BIOSYNTHESIS"/>
    <property type="match status" value="1"/>
</dbReference>
<evidence type="ECO:0000313" key="4">
    <source>
        <dbReference type="EMBL" id="MSS27228.1"/>
    </source>
</evidence>
<feature type="domain" description="MoaB/Mog" evidence="3">
    <location>
        <begin position="114"/>
        <end position="259"/>
    </location>
</feature>
<proteinExistence type="predicted"/>
<dbReference type="EMBL" id="VUMH01000003">
    <property type="protein sequence ID" value="MSS27228.1"/>
    <property type="molecule type" value="Genomic_DNA"/>
</dbReference>
<organism evidence="4 5">
    <name type="scientific">Desulfovibrio porci</name>
    <dbReference type="NCBI Taxonomy" id="2605782"/>
    <lineage>
        <taxon>Bacteria</taxon>
        <taxon>Pseudomonadati</taxon>
        <taxon>Thermodesulfobacteriota</taxon>
        <taxon>Desulfovibrionia</taxon>
        <taxon>Desulfovibrionales</taxon>
        <taxon>Desulfovibrionaceae</taxon>
        <taxon>Desulfovibrio</taxon>
    </lineage>
</organism>
<evidence type="ECO:0000256" key="2">
    <source>
        <dbReference type="ARBA" id="ARBA00023150"/>
    </source>
</evidence>
<dbReference type="RefSeq" id="WP_154509394.1">
    <property type="nucleotide sequence ID" value="NZ_VUMH01000003.1"/>
</dbReference>
<accession>A0A6L5XJE4</accession>
<dbReference type="SUPFAM" id="SSF53218">
    <property type="entry name" value="Molybdenum cofactor biosynthesis proteins"/>
    <property type="match status" value="1"/>
</dbReference>
<keyword evidence="5" id="KW-1185">Reference proteome</keyword>
<dbReference type="Gene3D" id="3.40.980.10">
    <property type="entry name" value="MoaB/Mog-like domain"/>
    <property type="match status" value="1"/>
</dbReference>
<keyword evidence="2" id="KW-0501">Molybdenum cofactor biosynthesis</keyword>
<sequence length="272" mass="28636">MHLCLRLRPCRAGDCLPLLPAELPGVDVWPAHCLAEPIPRPLPRLPVGSRLYDADGTELLKVTGRIWLPSPSGLNNPHAHDCPLVTALTDIAPIPIPDNDALCLEVRKEGRSLAWITLSDKGSQGLREDLSGPVIKDMAAARLPLCHSQGFLLPDEPALLRALLTDLALNQGYDLICTTGGTGLSPRDIAPQVTATLLDMSLPGFSQAMMAASLAKTPHAAISRAVAGVLGRSIVINLPGSRKGVLENLAAVLPALPHALDKLHGDPADCGG</sequence>
<comment type="pathway">
    <text evidence="1">Cofactor biosynthesis; molybdopterin biosynthesis.</text>
</comment>
<evidence type="ECO:0000256" key="1">
    <source>
        <dbReference type="ARBA" id="ARBA00005046"/>
    </source>
</evidence>
<dbReference type="CDD" id="cd00886">
    <property type="entry name" value="MogA_MoaB"/>
    <property type="match status" value="1"/>
</dbReference>
<dbReference type="GO" id="GO:0006777">
    <property type="term" value="P:Mo-molybdopterin cofactor biosynthetic process"/>
    <property type="evidence" value="ECO:0007669"/>
    <property type="project" value="UniProtKB-KW"/>
</dbReference>
<dbReference type="Proteomes" id="UP000477488">
    <property type="component" value="Unassembled WGS sequence"/>
</dbReference>
<comment type="caution">
    <text evidence="4">The sequence shown here is derived from an EMBL/GenBank/DDBJ whole genome shotgun (WGS) entry which is preliminary data.</text>
</comment>
<dbReference type="AlphaFoldDB" id="A0A6L5XJE4"/>
<gene>
    <name evidence="4" type="ORF">FYJ44_04020</name>
</gene>
<protein>
    <submittedName>
        <fullName evidence="4">MogA/MoaB family molybdenum cofactor biosynthesis protein</fullName>
    </submittedName>
</protein>
<name>A0A6L5XJE4_9BACT</name>
<dbReference type="Pfam" id="PF00994">
    <property type="entry name" value="MoCF_biosynth"/>
    <property type="match status" value="1"/>
</dbReference>
<reference evidence="4 5" key="1">
    <citation type="submission" date="2019-09" db="EMBL/GenBank/DDBJ databases">
        <title>In-depth cultivation of the pig gut microbiome towards novel bacterial diversity and tailored functional studies.</title>
        <authorList>
            <person name="Wylensek D."/>
            <person name="Hitch T.C.A."/>
            <person name="Clavel T."/>
        </authorList>
    </citation>
    <scope>NUCLEOTIDE SEQUENCE [LARGE SCALE GENOMIC DNA]</scope>
    <source>
        <strain evidence="4 5">PG-178-WT-4</strain>
    </source>
</reference>
<dbReference type="InterPro" id="IPR001453">
    <property type="entry name" value="MoaB/Mog_dom"/>
</dbReference>
<dbReference type="InterPro" id="IPR051920">
    <property type="entry name" value="MPT_Adenylyltrnsfr/MoaC-Rel"/>
</dbReference>
<evidence type="ECO:0000313" key="5">
    <source>
        <dbReference type="Proteomes" id="UP000477488"/>
    </source>
</evidence>
<dbReference type="SMART" id="SM00852">
    <property type="entry name" value="MoCF_biosynth"/>
    <property type="match status" value="1"/>
</dbReference>
<evidence type="ECO:0000259" key="3">
    <source>
        <dbReference type="SMART" id="SM00852"/>
    </source>
</evidence>